<feature type="compositionally biased region" description="Acidic residues" evidence="2">
    <location>
        <begin position="64"/>
        <end position="74"/>
    </location>
</feature>
<name>A0ABU7MJ33_9ACTN</name>
<evidence type="ECO:0000313" key="3">
    <source>
        <dbReference type="EMBL" id="MEE3853128.1"/>
    </source>
</evidence>
<keyword evidence="4" id="KW-1185">Reference proteome</keyword>
<organism evidence="3 4">
    <name type="scientific">Gordonia sesuvii</name>
    <dbReference type="NCBI Taxonomy" id="3116777"/>
    <lineage>
        <taxon>Bacteria</taxon>
        <taxon>Bacillati</taxon>
        <taxon>Actinomycetota</taxon>
        <taxon>Actinomycetes</taxon>
        <taxon>Mycobacteriales</taxon>
        <taxon>Gordoniaceae</taxon>
        <taxon>Gordonia</taxon>
    </lineage>
</organism>
<dbReference type="EMBL" id="JAZDUF010000008">
    <property type="protein sequence ID" value="MEE3853128.1"/>
    <property type="molecule type" value="Genomic_DNA"/>
</dbReference>
<gene>
    <name evidence="3" type="ORF">VZC37_22515</name>
</gene>
<sequence>MAMNIKNDQTHSLVKEIARLTGESQETAVLRSVEQRLRSLRANSTVETTLREGAELRQMLGLEPGDDPTDDLYDDSGLPA</sequence>
<evidence type="ECO:0000256" key="1">
    <source>
        <dbReference type="ARBA" id="ARBA00022649"/>
    </source>
</evidence>
<accession>A0ABU7MJ33</accession>
<dbReference type="RefSeq" id="WP_330435978.1">
    <property type="nucleotide sequence ID" value="NZ_JAZDUF010000008.1"/>
</dbReference>
<evidence type="ECO:0000313" key="4">
    <source>
        <dbReference type="Proteomes" id="UP001347146"/>
    </source>
</evidence>
<evidence type="ECO:0000256" key="2">
    <source>
        <dbReference type="SAM" id="MobiDB-lite"/>
    </source>
</evidence>
<reference evidence="3 4" key="1">
    <citation type="submission" date="2024-01" db="EMBL/GenBank/DDBJ databases">
        <title>Draft genome sequence of Gordonia sp. LSe1-13.</title>
        <authorList>
            <person name="Suphannarot A."/>
            <person name="Mingma R."/>
        </authorList>
    </citation>
    <scope>NUCLEOTIDE SEQUENCE [LARGE SCALE GENOMIC DNA]</scope>
    <source>
        <strain evidence="3 4">LSe1-13</strain>
    </source>
</reference>
<dbReference type="Pfam" id="PF07704">
    <property type="entry name" value="PSK_trans_fac"/>
    <property type="match status" value="1"/>
</dbReference>
<dbReference type="InterPro" id="IPR011660">
    <property type="entry name" value="VapB-like"/>
</dbReference>
<dbReference type="Proteomes" id="UP001347146">
    <property type="component" value="Unassembled WGS sequence"/>
</dbReference>
<protein>
    <submittedName>
        <fullName evidence="3">Type II toxin-antitoxin system VapB family antitoxin</fullName>
    </submittedName>
</protein>
<comment type="caution">
    <text evidence="3">The sequence shown here is derived from an EMBL/GenBank/DDBJ whole genome shotgun (WGS) entry which is preliminary data.</text>
</comment>
<feature type="region of interest" description="Disordered" evidence="2">
    <location>
        <begin position="51"/>
        <end position="80"/>
    </location>
</feature>
<proteinExistence type="predicted"/>
<keyword evidence="1" id="KW-1277">Toxin-antitoxin system</keyword>